<name>A0AAU6WQU5_9FLAO</name>
<protein>
    <recommendedName>
        <fullName evidence="4">Carboxypeptidase regulatory-like domain-containing protein</fullName>
    </recommendedName>
</protein>
<dbReference type="RefSeq" id="WP_345766793.1">
    <property type="nucleotide sequence ID" value="NZ_CP154834.1"/>
</dbReference>
<reference evidence="2 3" key="1">
    <citation type="submission" date="2024-04" db="EMBL/GenBank/DDBJ databases">
        <title>Genome sequencing and assembly of rice foliar adapted Chryseobacterium endophyticum OsEnb-ALM-A6.</title>
        <authorList>
            <person name="Kumar S."/>
            <person name="Javed M."/>
            <person name="Chouhan V."/>
            <person name="Charishma K."/>
            <person name="Patel A."/>
            <person name="Kumar M."/>
            <person name="Sahu K.P."/>
            <person name="Kumar A."/>
        </authorList>
    </citation>
    <scope>NUCLEOTIDE SEQUENCE [LARGE SCALE GENOMIC DNA]</scope>
    <source>
        <strain evidence="2 3">OsEnb-ALM-A6</strain>
    </source>
</reference>
<accession>A0AAU6WQU5</accession>
<keyword evidence="3" id="KW-1185">Reference proteome</keyword>
<evidence type="ECO:0000313" key="3">
    <source>
        <dbReference type="Proteomes" id="UP001463665"/>
    </source>
</evidence>
<evidence type="ECO:0008006" key="4">
    <source>
        <dbReference type="Google" id="ProtNLM"/>
    </source>
</evidence>
<evidence type="ECO:0000313" key="2">
    <source>
        <dbReference type="EMBL" id="XAO74829.1"/>
    </source>
</evidence>
<dbReference type="EMBL" id="CP154834">
    <property type="protein sequence ID" value="XAO74829.1"/>
    <property type="molecule type" value="Genomic_DNA"/>
</dbReference>
<sequence>MKFMEQAFEWEIMSYYFYPYYWGNRNNWDKMYQFDDNDATFRAFMQSGMARVIVTVRPGFEEAVRHFMVTGQIWNGGEVPVIDDPMFLSIVDEMRKTEGEKYGKAWASRVPTALTILQAQLIGLNVTKALPFDDNLSDYEDPTKVPQSSQIVPTDAQMGGSDEQKTGSISGHIEGLQGLLPEIMLKNKDKSPVDFTNPDDKGDFWMENIPVGKYELCLDENDDFDNQYSVIEGKVTRVVEVKEASTTTVYLVVKKSNV</sequence>
<gene>
    <name evidence="2" type="ORF">AAFP95_01955</name>
</gene>
<proteinExistence type="predicted"/>
<evidence type="ECO:0000256" key="1">
    <source>
        <dbReference type="SAM" id="MobiDB-lite"/>
    </source>
</evidence>
<dbReference type="AlphaFoldDB" id="A0AAU6WQU5"/>
<feature type="region of interest" description="Disordered" evidence="1">
    <location>
        <begin position="141"/>
        <end position="168"/>
    </location>
</feature>
<dbReference type="Proteomes" id="UP001463665">
    <property type="component" value="Chromosome"/>
</dbReference>
<organism evidence="2 3">
    <name type="scientific">Chryseobacterium endophyticum</name>
    <dbReference type="NCBI Taxonomy" id="1854762"/>
    <lineage>
        <taxon>Bacteria</taxon>
        <taxon>Pseudomonadati</taxon>
        <taxon>Bacteroidota</taxon>
        <taxon>Flavobacteriia</taxon>
        <taxon>Flavobacteriales</taxon>
        <taxon>Weeksellaceae</taxon>
        <taxon>Chryseobacterium group</taxon>
        <taxon>Chryseobacterium</taxon>
    </lineage>
</organism>